<organism evidence="1 2">
    <name type="scientific">Saccharothrix espanaensis (strain ATCC 51144 / DSM 44229 / JCM 9112 / NBRC 15066 / NRRL 15764)</name>
    <dbReference type="NCBI Taxonomy" id="1179773"/>
    <lineage>
        <taxon>Bacteria</taxon>
        <taxon>Bacillati</taxon>
        <taxon>Actinomycetota</taxon>
        <taxon>Actinomycetes</taxon>
        <taxon>Pseudonocardiales</taxon>
        <taxon>Pseudonocardiaceae</taxon>
        <taxon>Saccharothrix</taxon>
    </lineage>
</organism>
<accession>K0JX43</accession>
<proteinExistence type="predicted"/>
<keyword evidence="2" id="KW-1185">Reference proteome</keyword>
<evidence type="ECO:0000313" key="1">
    <source>
        <dbReference type="EMBL" id="CCH28798.1"/>
    </source>
</evidence>
<dbReference type="STRING" id="1179773.BN6_14750"/>
<dbReference type="KEGG" id="sesp:BN6_14750"/>
<dbReference type="AlphaFoldDB" id="K0JX43"/>
<dbReference type="eggNOG" id="COG1413">
    <property type="taxonomic scope" value="Bacteria"/>
</dbReference>
<name>K0JX43_SACES</name>
<dbReference type="Proteomes" id="UP000006281">
    <property type="component" value="Chromosome"/>
</dbReference>
<dbReference type="OrthoDB" id="292843at2"/>
<dbReference type="PATRIC" id="fig|1179773.3.peg.1478"/>
<sequence>MAGWTAMAGEHDFDAGDEDAAREIAQALAAYGFPFVTGRKVDERWVVSALDEGPYATDVVGQRQIDAVGRAAAVVVRRWGGVARGGARFDVSRVAARRAGGLFVIADPGRRPPVPDVVMTGPPPGAHLPSEPDEVDEAAWGTFDFPGLDDVDWASLEHAHGSAEDVPDLLRALAEPDEDWDDALDELIGDDVLHQGTCYSSTLPALRFLARLAASGTLPFPGRHQLLLTLLHASGQWIDSLFAATTADDPTEDDERLPVDAELLALLDRWDAEPPAGRFLLACLAALHPGPGRRIADRVGELAASCAGTAEGECLALAGALLAGDAERALALAAGIVGWNAHCDPEWLEEPGTTAALRASRVLAVAALGTR</sequence>
<dbReference type="HOGENOM" id="CLU_745749_0_0_11"/>
<dbReference type="EMBL" id="HE804045">
    <property type="protein sequence ID" value="CCH28798.1"/>
    <property type="molecule type" value="Genomic_DNA"/>
</dbReference>
<gene>
    <name evidence="1" type="ordered locus">BN6_14750</name>
</gene>
<evidence type="ECO:0000313" key="2">
    <source>
        <dbReference type="Proteomes" id="UP000006281"/>
    </source>
</evidence>
<dbReference type="RefSeq" id="WP_015098911.1">
    <property type="nucleotide sequence ID" value="NC_019673.1"/>
</dbReference>
<reference evidence="1 2" key="1">
    <citation type="journal article" date="2012" name="BMC Genomics">
        <title>Complete genome sequence of Saccharothrix espanaensis DSM 44229T and comparison to the other completely sequenced Pseudonocardiaceae.</title>
        <authorList>
            <person name="Strobel T."/>
            <person name="Al-Dilaimi A."/>
            <person name="Blom J."/>
            <person name="Gessner A."/>
            <person name="Kalinowski J."/>
            <person name="Luzhetska M."/>
            <person name="Puhler A."/>
            <person name="Szczepanowski R."/>
            <person name="Bechthold A."/>
            <person name="Ruckert C."/>
        </authorList>
    </citation>
    <scope>NUCLEOTIDE SEQUENCE [LARGE SCALE GENOMIC DNA]</scope>
    <source>
        <strain evidence="2">ATCC 51144 / DSM 44229 / JCM 9112 / NBRC 15066 / NRRL 15764</strain>
    </source>
</reference>
<protein>
    <submittedName>
        <fullName evidence="1">Uncharacterized protein</fullName>
    </submittedName>
</protein>
<dbReference type="BioCyc" id="SESP1179773:BN6_RS07235-MONOMER"/>